<accession>A0ABP0J6K4</accession>
<dbReference type="EMBL" id="CAXAMN010004558">
    <property type="protein sequence ID" value="CAK9009977.1"/>
    <property type="molecule type" value="Genomic_DNA"/>
</dbReference>
<gene>
    <name evidence="1" type="ORF">CCMP2556_LOCUS9890</name>
</gene>
<comment type="caution">
    <text evidence="1">The sequence shown here is derived from an EMBL/GenBank/DDBJ whole genome shotgun (WGS) entry which is preliminary data.</text>
</comment>
<sequence length="191" mass="20954">MTYGCNGSQGKVSDHVFRCSCCAKMIPDHAPVYMRDDLTYCSSMCRDRGLSRLVLNLKEARLARVPSGGSDLCTASVYKSDASPTAKTEVTDLSVTDDVDWGRLGQLAKIGHRVIDALLRKVASKTWGAQVLRTYSTSVLWGRGVAENSAVAPLFNYLPQVDHYMAKDVSYADMSPRSDAVDILDVPFCVY</sequence>
<keyword evidence="2" id="KW-1185">Reference proteome</keyword>
<reference evidence="1 2" key="1">
    <citation type="submission" date="2024-02" db="EMBL/GenBank/DDBJ databases">
        <authorList>
            <person name="Chen Y."/>
            <person name="Shah S."/>
            <person name="Dougan E. K."/>
            <person name="Thang M."/>
            <person name="Chan C."/>
        </authorList>
    </citation>
    <scope>NUCLEOTIDE SEQUENCE [LARGE SCALE GENOMIC DNA]</scope>
</reference>
<evidence type="ECO:0000313" key="1">
    <source>
        <dbReference type="EMBL" id="CAK9009977.1"/>
    </source>
</evidence>
<evidence type="ECO:0000313" key="2">
    <source>
        <dbReference type="Proteomes" id="UP001642484"/>
    </source>
</evidence>
<proteinExistence type="predicted"/>
<organism evidence="1 2">
    <name type="scientific">Durusdinium trenchii</name>
    <dbReference type="NCBI Taxonomy" id="1381693"/>
    <lineage>
        <taxon>Eukaryota</taxon>
        <taxon>Sar</taxon>
        <taxon>Alveolata</taxon>
        <taxon>Dinophyceae</taxon>
        <taxon>Suessiales</taxon>
        <taxon>Symbiodiniaceae</taxon>
        <taxon>Durusdinium</taxon>
    </lineage>
</organism>
<name>A0ABP0J6K4_9DINO</name>
<protein>
    <submittedName>
        <fullName evidence="1">Uncharacterized protein</fullName>
    </submittedName>
</protein>
<dbReference type="Proteomes" id="UP001642484">
    <property type="component" value="Unassembled WGS sequence"/>
</dbReference>